<dbReference type="RefSeq" id="XP_046004505.1">
    <property type="nucleotide sequence ID" value="XM_046150975.1"/>
</dbReference>
<dbReference type="PANTHER" id="PTHR36167">
    <property type="entry name" value="C2H2 FINGER DOMAIN TRANSCRIPTION FACTOR (EUROFUNG)-RELATED"/>
    <property type="match status" value="1"/>
</dbReference>
<comment type="caution">
    <text evidence="3">The sequence shown here is derived from an EMBL/GenBank/DDBJ whole genome shotgun (WGS) entry which is preliminary data.</text>
</comment>
<dbReference type="InterPro" id="IPR013087">
    <property type="entry name" value="Znf_C2H2_type"/>
</dbReference>
<dbReference type="EMBL" id="JAGTJQ010000015">
    <property type="protein sequence ID" value="KAH7012129.1"/>
    <property type="molecule type" value="Genomic_DNA"/>
</dbReference>
<dbReference type="PROSITE" id="PS50157">
    <property type="entry name" value="ZINC_FINGER_C2H2_2"/>
    <property type="match status" value="1"/>
</dbReference>
<dbReference type="Gene3D" id="3.30.160.60">
    <property type="entry name" value="Classic Zinc Finger"/>
    <property type="match status" value="1"/>
</dbReference>
<dbReference type="AlphaFoldDB" id="A0A9P8XQI3"/>
<dbReference type="GeneID" id="70180521"/>
<keyword evidence="1" id="KW-0863">Zinc-finger</keyword>
<dbReference type="GO" id="GO:0006355">
    <property type="term" value="P:regulation of DNA-templated transcription"/>
    <property type="evidence" value="ECO:0007669"/>
    <property type="project" value="InterPro"/>
</dbReference>
<sequence>GEKLYKRRRRRPEDVERKFICVWDGCDKSYGTLHHLNTHMAIKKHGEKKTSAEYEKIKKQWENRKAQEDQRKVANRAIS</sequence>
<evidence type="ECO:0000313" key="4">
    <source>
        <dbReference type="Proteomes" id="UP000756346"/>
    </source>
</evidence>
<organism evidence="3 4">
    <name type="scientific">Microdochium trichocladiopsis</name>
    <dbReference type="NCBI Taxonomy" id="1682393"/>
    <lineage>
        <taxon>Eukaryota</taxon>
        <taxon>Fungi</taxon>
        <taxon>Dikarya</taxon>
        <taxon>Ascomycota</taxon>
        <taxon>Pezizomycotina</taxon>
        <taxon>Sordariomycetes</taxon>
        <taxon>Xylariomycetidae</taxon>
        <taxon>Xylariales</taxon>
        <taxon>Microdochiaceae</taxon>
        <taxon>Microdochium</taxon>
    </lineage>
</organism>
<dbReference type="PANTHER" id="PTHR36167:SF3">
    <property type="entry name" value="C2H2 FINGER DOMAIN TRANSCRIPTION FACTOR (EUROFUNG)-RELATED"/>
    <property type="match status" value="1"/>
</dbReference>
<feature type="non-terminal residue" evidence="3">
    <location>
        <position position="79"/>
    </location>
</feature>
<name>A0A9P8XQI3_9PEZI</name>
<dbReference type="PROSITE" id="PS00028">
    <property type="entry name" value="ZINC_FINGER_C2H2_1"/>
    <property type="match status" value="1"/>
</dbReference>
<gene>
    <name evidence="3" type="ORF">B0I36DRAFT_256877</name>
</gene>
<dbReference type="GO" id="GO:0008270">
    <property type="term" value="F:zinc ion binding"/>
    <property type="evidence" value="ECO:0007669"/>
    <property type="project" value="UniProtKB-KW"/>
</dbReference>
<keyword evidence="1" id="KW-0479">Metal-binding</keyword>
<evidence type="ECO:0000256" key="1">
    <source>
        <dbReference type="PROSITE-ProRule" id="PRU00042"/>
    </source>
</evidence>
<evidence type="ECO:0000259" key="2">
    <source>
        <dbReference type="PROSITE" id="PS50157"/>
    </source>
</evidence>
<dbReference type="InterPro" id="IPR039327">
    <property type="entry name" value="CON7-like"/>
</dbReference>
<keyword evidence="4" id="KW-1185">Reference proteome</keyword>
<feature type="domain" description="C2H2-type" evidence="2">
    <location>
        <begin position="19"/>
        <end position="50"/>
    </location>
</feature>
<dbReference type="OrthoDB" id="1939603at2759"/>
<accession>A0A9P8XQI3</accession>
<keyword evidence="1" id="KW-0862">Zinc</keyword>
<dbReference type="SUPFAM" id="SSF57667">
    <property type="entry name" value="beta-beta-alpha zinc fingers"/>
    <property type="match status" value="1"/>
</dbReference>
<evidence type="ECO:0000313" key="3">
    <source>
        <dbReference type="EMBL" id="KAH7012129.1"/>
    </source>
</evidence>
<protein>
    <recommendedName>
        <fullName evidence="2">C2H2-type domain-containing protein</fullName>
    </recommendedName>
</protein>
<reference evidence="3" key="1">
    <citation type="journal article" date="2021" name="Nat. Commun.">
        <title>Genetic determinants of endophytism in the Arabidopsis root mycobiome.</title>
        <authorList>
            <person name="Mesny F."/>
            <person name="Miyauchi S."/>
            <person name="Thiergart T."/>
            <person name="Pickel B."/>
            <person name="Atanasova L."/>
            <person name="Karlsson M."/>
            <person name="Huettel B."/>
            <person name="Barry K.W."/>
            <person name="Haridas S."/>
            <person name="Chen C."/>
            <person name="Bauer D."/>
            <person name="Andreopoulos W."/>
            <person name="Pangilinan J."/>
            <person name="LaButti K."/>
            <person name="Riley R."/>
            <person name="Lipzen A."/>
            <person name="Clum A."/>
            <person name="Drula E."/>
            <person name="Henrissat B."/>
            <person name="Kohler A."/>
            <person name="Grigoriev I.V."/>
            <person name="Martin F.M."/>
            <person name="Hacquard S."/>
        </authorList>
    </citation>
    <scope>NUCLEOTIDE SEQUENCE</scope>
    <source>
        <strain evidence="3">MPI-CAGE-CH-0230</strain>
    </source>
</reference>
<proteinExistence type="predicted"/>
<dbReference type="Proteomes" id="UP000756346">
    <property type="component" value="Unassembled WGS sequence"/>
</dbReference>
<dbReference type="InterPro" id="IPR036236">
    <property type="entry name" value="Znf_C2H2_sf"/>
</dbReference>